<keyword evidence="2" id="KW-0732">Signal</keyword>
<accession>Q6A1P8</accession>
<feature type="signal peptide" evidence="2">
    <location>
        <begin position="1"/>
        <end position="28"/>
    </location>
</feature>
<evidence type="ECO:0000313" key="3">
    <source>
        <dbReference type="EMBL" id="CAH04399.1"/>
    </source>
</evidence>
<protein>
    <submittedName>
        <fullName evidence="3">Uncharacterized protein</fullName>
    </submittedName>
</protein>
<keyword evidence="1" id="KW-1133">Transmembrane helix</keyword>
<keyword evidence="1" id="KW-0812">Transmembrane</keyword>
<feature type="transmembrane region" description="Helical" evidence="1">
    <location>
        <begin position="141"/>
        <end position="165"/>
    </location>
</feature>
<evidence type="ECO:0000256" key="1">
    <source>
        <dbReference type="SAM" id="Phobius"/>
    </source>
</evidence>
<proteinExistence type="predicted"/>
<organism evidence="3">
    <name type="scientific">Euplotes vannus</name>
    <name type="common">Marine ciliate</name>
    <name type="synonym">Moneuplotes vannus</name>
    <dbReference type="NCBI Taxonomy" id="5939"/>
    <lineage>
        <taxon>Eukaryota</taxon>
        <taxon>Sar</taxon>
        <taxon>Alveolata</taxon>
        <taxon>Ciliophora</taxon>
        <taxon>Intramacronucleata</taxon>
        <taxon>Spirotrichea</taxon>
        <taxon>Hypotrichia</taxon>
        <taxon>Euplotida</taxon>
        <taxon>Euplotidae</taxon>
        <taxon>Euplotes</taxon>
    </lineage>
</organism>
<evidence type="ECO:0000256" key="2">
    <source>
        <dbReference type="SAM" id="SignalP"/>
    </source>
</evidence>
<dbReference type="AlphaFoldDB" id="Q6A1P8"/>
<sequence length="178" mass="20229">MDAACFKCQRTSSGALFLTSLFLDRVSAENTQPLKAKYRSSPGLPTLRKFVLGTCRCLFTILWDCLEVAGLNLVSLAESDRTSDKLESRVLDFEVFLLSFLPFFLVERLLLEGSKELYLCDGVEVWPSKGINLEKLYSFRFLTYCGASVWFLSISVQCFGFTMLWSVKIGMFTRLCML</sequence>
<keyword evidence="1" id="KW-0472">Membrane</keyword>
<name>Q6A1P8_EUPVA</name>
<reference evidence="3" key="1">
    <citation type="submission" date="2003-07" db="EMBL/GenBank/DDBJ databases">
        <title>Survey sequencing of Euplotes vannus macronuclear genes.</title>
        <authorList>
            <person name="Apel A.K."/>
            <person name="Hankeln T."/>
            <person name="Schmidt E.R."/>
        </authorList>
    </citation>
    <scope>NUCLEOTIDE SEQUENCE</scope>
</reference>
<dbReference type="EMBL" id="AJ698344">
    <property type="protein sequence ID" value="CAH04399.1"/>
    <property type="molecule type" value="Genomic_DNA"/>
</dbReference>
<feature type="chain" id="PRO_5004271179" evidence="2">
    <location>
        <begin position="29"/>
        <end position="178"/>
    </location>
</feature>